<dbReference type="RefSeq" id="WP_184636960.1">
    <property type="nucleotide sequence ID" value="NZ_BAABKT010000016.1"/>
</dbReference>
<keyword evidence="2" id="KW-1185">Reference proteome</keyword>
<organism evidence="1 2">
    <name type="scientific">Streptomonospora salina</name>
    <dbReference type="NCBI Taxonomy" id="104205"/>
    <lineage>
        <taxon>Bacteria</taxon>
        <taxon>Bacillati</taxon>
        <taxon>Actinomycetota</taxon>
        <taxon>Actinomycetes</taxon>
        <taxon>Streptosporangiales</taxon>
        <taxon>Nocardiopsidaceae</taxon>
        <taxon>Streptomonospora</taxon>
    </lineage>
</organism>
<accession>A0A841EFL3</accession>
<sequence>MPSTSMNLPVSGHISYGPDGPLLVLSSRLDGHDTFLTGSLDVWGSSVPVRIMSFDDATVLYPEDLAGILEAGMRWHGTLHLPHGLRPRTVPPDLKERAADQERSLEGVDEAELRYALTFLSESTTSAIRQARVEAIVSALPASAGTPE</sequence>
<dbReference type="Proteomes" id="UP000578077">
    <property type="component" value="Unassembled WGS sequence"/>
</dbReference>
<dbReference type="EMBL" id="JACHLY010000001">
    <property type="protein sequence ID" value="MBB5999843.1"/>
    <property type="molecule type" value="Genomic_DNA"/>
</dbReference>
<reference evidence="1 2" key="1">
    <citation type="submission" date="2020-08" db="EMBL/GenBank/DDBJ databases">
        <title>Sequencing the genomes of 1000 actinobacteria strains.</title>
        <authorList>
            <person name="Klenk H.-P."/>
        </authorList>
    </citation>
    <scope>NUCLEOTIDE SEQUENCE [LARGE SCALE GENOMIC DNA]</scope>
    <source>
        <strain evidence="1 2">DSM 44593</strain>
    </source>
</reference>
<dbReference type="AlphaFoldDB" id="A0A841EFL3"/>
<comment type="caution">
    <text evidence="1">The sequence shown here is derived from an EMBL/GenBank/DDBJ whole genome shotgun (WGS) entry which is preliminary data.</text>
</comment>
<evidence type="ECO:0000313" key="2">
    <source>
        <dbReference type="Proteomes" id="UP000578077"/>
    </source>
</evidence>
<proteinExistence type="predicted"/>
<gene>
    <name evidence="1" type="ORF">HNR25_003594</name>
</gene>
<protein>
    <submittedName>
        <fullName evidence="1">Uncharacterized protein</fullName>
    </submittedName>
</protein>
<name>A0A841EFL3_9ACTN</name>
<evidence type="ECO:0000313" key="1">
    <source>
        <dbReference type="EMBL" id="MBB5999843.1"/>
    </source>
</evidence>